<dbReference type="Proteomes" id="UP000077381">
    <property type="component" value="Unassembled WGS sequence"/>
</dbReference>
<dbReference type="PANTHER" id="PTHR43156:SF2">
    <property type="entry name" value="STAGE II SPORULATION PROTEIN E"/>
    <property type="match status" value="1"/>
</dbReference>
<keyword evidence="2" id="KW-0472">Membrane</keyword>
<gene>
    <name evidence="4" type="primary">rsbU_1</name>
    <name evidence="4" type="ORF">STSP_07920</name>
</gene>
<organism evidence="4 5">
    <name type="scientific">Streptomyces jeddahensis</name>
    <dbReference type="NCBI Taxonomy" id="1716141"/>
    <lineage>
        <taxon>Bacteria</taxon>
        <taxon>Bacillati</taxon>
        <taxon>Actinomycetota</taxon>
        <taxon>Actinomycetes</taxon>
        <taxon>Kitasatosporales</taxon>
        <taxon>Streptomycetaceae</taxon>
        <taxon>Streptomyces</taxon>
    </lineage>
</organism>
<dbReference type="OrthoDB" id="4291756at2"/>
<dbReference type="STRING" id="1716141.STSP_07920"/>
<sequence>MARRRAAAETLPARMKRQLHRVRVGLRKSGVDYFRGDGSDWIALAGLLLTVPLIAGVTLVNPVWCSPAALVLPIVAGGLLLRPASLLGLYAAAATALIVESVGLGPYAEGPARVTPGTVLVVAACGFFGLLIAQFRSRVGVPWRRGGTMLFDLRERIRVHGKLPVLPKGWHREIALRPAGGQSFSGDFVVAARTNGGRTLEVVLTDVSGKGMDAGSRSLLLSGAFGGLLGSLPPHAFLPAANGYLLRQNWDEGFATSIHLVLDLDSGDYELFTAGHPPAVQLHAGTGRWEEKAAEGPLLGVYDGAQFDPVKGTLRPGDVLMLFTDGLVETADRDISEGIDRLTGEADRYVAGGFHGAAWHLIEAVAKDVNDDRALLLICRET</sequence>
<evidence type="ECO:0000313" key="4">
    <source>
        <dbReference type="EMBL" id="OAH15791.1"/>
    </source>
</evidence>
<dbReference type="InterPro" id="IPR036457">
    <property type="entry name" value="PPM-type-like_dom_sf"/>
</dbReference>
<dbReference type="FunFam" id="3.60.40.10:FF:000039">
    <property type="entry name" value="Stage II sporulation protein E"/>
    <property type="match status" value="1"/>
</dbReference>
<dbReference type="GO" id="GO:0016791">
    <property type="term" value="F:phosphatase activity"/>
    <property type="evidence" value="ECO:0007669"/>
    <property type="project" value="TreeGrafter"/>
</dbReference>
<evidence type="ECO:0000256" key="2">
    <source>
        <dbReference type="SAM" id="Phobius"/>
    </source>
</evidence>
<dbReference type="PANTHER" id="PTHR43156">
    <property type="entry name" value="STAGE II SPORULATION PROTEIN E-RELATED"/>
    <property type="match status" value="1"/>
</dbReference>
<dbReference type="PATRIC" id="fig|1716141.3.peg.841"/>
<proteinExistence type="predicted"/>
<feature type="transmembrane region" description="Helical" evidence="2">
    <location>
        <begin position="41"/>
        <end position="60"/>
    </location>
</feature>
<keyword evidence="2" id="KW-1133">Transmembrane helix</keyword>
<dbReference type="AlphaFoldDB" id="A0A177HY32"/>
<dbReference type="RefSeq" id="WP_067272017.1">
    <property type="nucleotide sequence ID" value="NZ_LOHS01000033.1"/>
</dbReference>
<feature type="domain" description="PPM-type phosphatase" evidence="3">
    <location>
        <begin position="171"/>
        <end position="380"/>
    </location>
</feature>
<dbReference type="EMBL" id="LOHS01000033">
    <property type="protein sequence ID" value="OAH15791.1"/>
    <property type="molecule type" value="Genomic_DNA"/>
</dbReference>
<comment type="caution">
    <text evidence="4">The sequence shown here is derived from an EMBL/GenBank/DDBJ whole genome shotgun (WGS) entry which is preliminary data.</text>
</comment>
<feature type="transmembrane region" description="Helical" evidence="2">
    <location>
        <begin position="89"/>
        <end position="108"/>
    </location>
</feature>
<evidence type="ECO:0000259" key="3">
    <source>
        <dbReference type="SMART" id="SM00331"/>
    </source>
</evidence>
<accession>A0A177HY32</accession>
<evidence type="ECO:0000313" key="5">
    <source>
        <dbReference type="Proteomes" id="UP000077381"/>
    </source>
</evidence>
<evidence type="ECO:0000256" key="1">
    <source>
        <dbReference type="ARBA" id="ARBA00022801"/>
    </source>
</evidence>
<reference evidence="4 5" key="1">
    <citation type="submission" date="2015-12" db="EMBL/GenBank/DDBJ databases">
        <title>Genome sequence of Streptomyces sp. G25.</title>
        <authorList>
            <person name="Poehlein A."/>
            <person name="Roettig A."/>
            <person name="Hiessl S."/>
            <person name="Hauschild P."/>
            <person name="Schauer J."/>
            <person name="Madkour M.H."/>
            <person name="Al-Ansari A.M."/>
            <person name="Almakishah N.H."/>
            <person name="Steinbuechel A."/>
            <person name="Daniel R."/>
        </authorList>
    </citation>
    <scope>NUCLEOTIDE SEQUENCE [LARGE SCALE GENOMIC DNA]</scope>
    <source>
        <strain evidence="5">G25(2015)</strain>
    </source>
</reference>
<keyword evidence="1 4" id="KW-0378">Hydrolase</keyword>
<dbReference type="Gene3D" id="3.60.40.10">
    <property type="entry name" value="PPM-type phosphatase domain"/>
    <property type="match status" value="1"/>
</dbReference>
<name>A0A177HY32_9ACTN</name>
<protein>
    <submittedName>
        <fullName evidence="4">Phosphoserine phosphatase RsbU</fullName>
        <ecNumber evidence="4">3.1.3.3</ecNumber>
    </submittedName>
</protein>
<dbReference type="InterPro" id="IPR052016">
    <property type="entry name" value="Bact_Sigma-Reg"/>
</dbReference>
<dbReference type="EC" id="3.1.3.3" evidence="4"/>
<feature type="transmembrane region" description="Helical" evidence="2">
    <location>
        <begin position="114"/>
        <end position="135"/>
    </location>
</feature>
<dbReference type="InterPro" id="IPR001932">
    <property type="entry name" value="PPM-type_phosphatase-like_dom"/>
</dbReference>
<feature type="transmembrane region" description="Helical" evidence="2">
    <location>
        <begin position="66"/>
        <end position="82"/>
    </location>
</feature>
<dbReference type="Pfam" id="PF07228">
    <property type="entry name" value="SpoIIE"/>
    <property type="match status" value="1"/>
</dbReference>
<keyword evidence="5" id="KW-1185">Reference proteome</keyword>
<keyword evidence="2" id="KW-0812">Transmembrane</keyword>
<dbReference type="SMART" id="SM00331">
    <property type="entry name" value="PP2C_SIG"/>
    <property type="match status" value="1"/>
</dbReference>